<dbReference type="InterPro" id="IPR036163">
    <property type="entry name" value="HMA_dom_sf"/>
</dbReference>
<dbReference type="AlphaFoldDB" id="V6S036"/>
<dbReference type="Proteomes" id="UP000319848">
    <property type="component" value="Unassembled WGS sequence"/>
</dbReference>
<sequence>MKKIILMLFVSLIGFAAQAQEKKNKNAKADVEVKGNCEMCKKRIEKAAYSVGGVKSAVWHPEDQQLHLVFNEQKCSASDVAKAVAKAGHDTKEVKAVQEDYDKLHECCQYDR</sequence>
<dbReference type="PROSITE" id="PS50846">
    <property type="entry name" value="HMA_2"/>
    <property type="match status" value="1"/>
</dbReference>
<proteinExistence type="predicted"/>
<dbReference type="EMBL" id="VLKQ01000002">
    <property type="protein sequence ID" value="TWI14661.1"/>
    <property type="molecule type" value="Genomic_DNA"/>
</dbReference>
<dbReference type="SUPFAM" id="SSF55008">
    <property type="entry name" value="HMA, heavy metal-associated domain"/>
    <property type="match status" value="1"/>
</dbReference>
<feature type="chain" id="PRO_5030178689" evidence="1">
    <location>
        <begin position="20"/>
        <end position="112"/>
    </location>
</feature>
<dbReference type="InterPro" id="IPR006121">
    <property type="entry name" value="HMA_dom"/>
</dbReference>
<comment type="caution">
    <text evidence="3">The sequence shown here is derived from an EMBL/GenBank/DDBJ whole genome shotgun (WGS) entry which is preliminary data.</text>
</comment>
<organism evidence="3 4">
    <name type="scientific">Flavobacterium cauense R2A-7</name>
    <dbReference type="NCBI Taxonomy" id="1341154"/>
    <lineage>
        <taxon>Bacteria</taxon>
        <taxon>Pseudomonadati</taxon>
        <taxon>Bacteroidota</taxon>
        <taxon>Flavobacteriia</taxon>
        <taxon>Flavobacteriales</taxon>
        <taxon>Flavobacteriaceae</taxon>
        <taxon>Flavobacterium</taxon>
    </lineage>
</organism>
<dbReference type="GO" id="GO:0046872">
    <property type="term" value="F:metal ion binding"/>
    <property type="evidence" value="ECO:0007669"/>
    <property type="project" value="InterPro"/>
</dbReference>
<dbReference type="OrthoDB" id="5513217at2"/>
<evidence type="ECO:0000313" key="3">
    <source>
        <dbReference type="EMBL" id="TWI14661.1"/>
    </source>
</evidence>
<evidence type="ECO:0000259" key="2">
    <source>
        <dbReference type="PROSITE" id="PS50846"/>
    </source>
</evidence>
<accession>V6S036</accession>
<evidence type="ECO:0000313" key="4">
    <source>
        <dbReference type="Proteomes" id="UP000319848"/>
    </source>
</evidence>
<dbReference type="CDD" id="cd00371">
    <property type="entry name" value="HMA"/>
    <property type="match status" value="1"/>
</dbReference>
<dbReference type="RefSeq" id="WP_023570744.1">
    <property type="nucleotide sequence ID" value="NZ_AVBI01000015.1"/>
</dbReference>
<protein>
    <submittedName>
        <fullName evidence="3">Copper chaperone CopZ</fullName>
    </submittedName>
</protein>
<feature type="domain" description="HMA" evidence="2">
    <location>
        <begin position="26"/>
        <end position="92"/>
    </location>
</feature>
<dbReference type="Gene3D" id="3.30.70.100">
    <property type="match status" value="1"/>
</dbReference>
<feature type="signal peptide" evidence="1">
    <location>
        <begin position="1"/>
        <end position="19"/>
    </location>
</feature>
<evidence type="ECO:0000256" key="1">
    <source>
        <dbReference type="SAM" id="SignalP"/>
    </source>
</evidence>
<name>V6S036_9FLAO</name>
<dbReference type="STRING" id="1341154.FCR2A7T_16150"/>
<reference evidence="3 4" key="1">
    <citation type="journal article" date="2015" name="Stand. Genomic Sci.">
        <title>Genomic Encyclopedia of Bacterial and Archaeal Type Strains, Phase III: the genomes of soil and plant-associated and newly described type strains.</title>
        <authorList>
            <person name="Whitman W.B."/>
            <person name="Woyke T."/>
            <person name="Klenk H.P."/>
            <person name="Zhou Y."/>
            <person name="Lilburn T.G."/>
            <person name="Beck B.J."/>
            <person name="De Vos P."/>
            <person name="Vandamme P."/>
            <person name="Eisen J.A."/>
            <person name="Garrity G."/>
            <person name="Hugenholtz P."/>
            <person name="Kyrpides N.C."/>
        </authorList>
    </citation>
    <scope>NUCLEOTIDE SEQUENCE [LARGE SCALE GENOMIC DNA]</scope>
    <source>
        <strain evidence="3 4">CGMCC 1.7270</strain>
    </source>
</reference>
<keyword evidence="1" id="KW-0732">Signal</keyword>
<gene>
    <name evidence="3" type="ORF">IP98_00629</name>
</gene>
<keyword evidence="4" id="KW-1185">Reference proteome</keyword>